<evidence type="ECO:0000256" key="2">
    <source>
        <dbReference type="ARBA" id="ARBA00022499"/>
    </source>
</evidence>
<feature type="compositionally biased region" description="Basic residues" evidence="13">
    <location>
        <begin position="298"/>
        <end position="325"/>
    </location>
</feature>
<evidence type="ECO:0000256" key="5">
    <source>
        <dbReference type="ARBA" id="ARBA00022853"/>
    </source>
</evidence>
<organism evidence="15 16">
    <name type="scientific">Heterocephalus glaber</name>
    <name type="common">Naked mole rat</name>
    <dbReference type="NCBI Taxonomy" id="10181"/>
    <lineage>
        <taxon>Eukaryota</taxon>
        <taxon>Metazoa</taxon>
        <taxon>Chordata</taxon>
        <taxon>Craniata</taxon>
        <taxon>Vertebrata</taxon>
        <taxon>Euteleostomi</taxon>
        <taxon>Mammalia</taxon>
        <taxon>Eutheria</taxon>
        <taxon>Euarchontoglires</taxon>
        <taxon>Glires</taxon>
        <taxon>Rodentia</taxon>
        <taxon>Hystricomorpha</taxon>
        <taxon>Bathyergidae</taxon>
        <taxon>Heterocephalus</taxon>
    </lineage>
</organism>
<dbReference type="GO" id="GO:0016922">
    <property type="term" value="F:nuclear receptor binding"/>
    <property type="evidence" value="ECO:0007669"/>
    <property type="project" value="TreeGrafter"/>
</dbReference>
<dbReference type="CDD" id="cd21983">
    <property type="entry name" value="HMG-box_SMARCE1"/>
    <property type="match status" value="1"/>
</dbReference>
<keyword evidence="5" id="KW-0156">Chromatin regulator</keyword>
<name>G5C0N1_HETGA</name>
<evidence type="ECO:0000256" key="12">
    <source>
        <dbReference type="PROSITE-ProRule" id="PRU00267"/>
    </source>
</evidence>
<reference evidence="15 16" key="1">
    <citation type="journal article" date="2011" name="Nature">
        <title>Genome sequencing reveals insights into physiology and longevity of the naked mole rat.</title>
        <authorList>
            <person name="Kim E.B."/>
            <person name="Fang X."/>
            <person name="Fushan A.A."/>
            <person name="Huang Z."/>
            <person name="Lobanov A.V."/>
            <person name="Han L."/>
            <person name="Marino S.M."/>
            <person name="Sun X."/>
            <person name="Turanov A.A."/>
            <person name="Yang P."/>
            <person name="Yim S.H."/>
            <person name="Zhao X."/>
            <person name="Kasaikina M.V."/>
            <person name="Stoletzki N."/>
            <person name="Peng C."/>
            <person name="Polak P."/>
            <person name="Xiong Z."/>
            <person name="Kiezun A."/>
            <person name="Zhu Y."/>
            <person name="Chen Y."/>
            <person name="Kryukov G.V."/>
            <person name="Zhang Q."/>
            <person name="Peshkin L."/>
            <person name="Yang L."/>
            <person name="Bronson R.T."/>
            <person name="Buffenstein R."/>
            <person name="Wang B."/>
            <person name="Han C."/>
            <person name="Li Q."/>
            <person name="Chen L."/>
            <person name="Zhao W."/>
            <person name="Sunyaev S.R."/>
            <person name="Park T.J."/>
            <person name="Zhang G."/>
            <person name="Wang J."/>
            <person name="Gladyshev V.N."/>
        </authorList>
    </citation>
    <scope>NUCLEOTIDE SEQUENCE [LARGE SCALE GENOMIC DNA]</scope>
</reference>
<feature type="compositionally biased region" description="Low complexity" evidence="13">
    <location>
        <begin position="349"/>
        <end position="363"/>
    </location>
</feature>
<evidence type="ECO:0000256" key="1">
    <source>
        <dbReference type="ARBA" id="ARBA00022481"/>
    </source>
</evidence>
<feature type="DNA-binding region" description="HMG box" evidence="12">
    <location>
        <begin position="48"/>
        <end position="116"/>
    </location>
</feature>
<accession>G5C0N1</accession>
<evidence type="ECO:0000256" key="11">
    <source>
        <dbReference type="ARBA" id="ARBA00079499"/>
    </source>
</evidence>
<keyword evidence="1" id="KW-0488">Methylation</keyword>
<dbReference type="GO" id="GO:0031492">
    <property type="term" value="F:nucleosomal DNA binding"/>
    <property type="evidence" value="ECO:0007669"/>
    <property type="project" value="TreeGrafter"/>
</dbReference>
<dbReference type="InterPro" id="IPR036910">
    <property type="entry name" value="HMG_box_dom_sf"/>
</dbReference>
<dbReference type="PROSITE" id="PS50118">
    <property type="entry name" value="HMG_BOX_2"/>
    <property type="match status" value="1"/>
</dbReference>
<evidence type="ECO:0000256" key="6">
    <source>
        <dbReference type="ARBA" id="ARBA00022902"/>
    </source>
</evidence>
<evidence type="ECO:0000256" key="7">
    <source>
        <dbReference type="ARBA" id="ARBA00023054"/>
    </source>
</evidence>
<dbReference type="FunFam" id="1.10.30.10:FF:000011">
    <property type="entry name" value="Putative SWI/SNF-related matrix-associated actin-dependent regulator of chromatin subfamily E member 1"/>
    <property type="match status" value="1"/>
</dbReference>
<dbReference type="GO" id="GO:0045892">
    <property type="term" value="P:negative regulation of DNA-templated transcription"/>
    <property type="evidence" value="ECO:0007669"/>
    <property type="project" value="TreeGrafter"/>
</dbReference>
<dbReference type="Pfam" id="PF00505">
    <property type="entry name" value="HMG_box"/>
    <property type="match status" value="1"/>
</dbReference>
<keyword evidence="9 12" id="KW-0539">Nucleus</keyword>
<dbReference type="AlphaFoldDB" id="G5C0N1"/>
<gene>
    <name evidence="15" type="ORF">GW7_14939</name>
</gene>
<dbReference type="SUPFAM" id="SSF47095">
    <property type="entry name" value="HMG-box"/>
    <property type="match status" value="1"/>
</dbReference>
<dbReference type="SMART" id="SM00398">
    <property type="entry name" value="HMG"/>
    <property type="match status" value="1"/>
</dbReference>
<keyword evidence="3" id="KW-0597">Phosphoprotein</keyword>
<sequence length="378" mass="43419">MPSTPRFVGYVPYSHLAYNNYRLRGNPGTSSRVTASSAIAIPKPARPPDKPLMPYMRYNRKVWDQVKACNPDLKLWETGKIIGGMWRDLNDEEKQEYLNEYEAEKIEYNESMKAYHNSPAYLAYINAKSRAEAALEEEIRQRQSRTEKGDPYMSIQPGEDPDDYDHGFSMEHTAAARFQRNRNLGLISGVLSDSAVQDVLSVVTTAGMQVLKRQAQSLLVHQGKLEAELLQTEERHQEKKRKFLESTDLFNKELKRLCGLKVEVDVEEQARRRQEERGKEVVEQAERWPPRRSPQAARLRRRRTTRASRWAQRRHTLKRQRRASGTRRGGPAYPRAPGGRRQRGGGGDQRQQAGSARRATAAPWGATLRPLPEDQKKE</sequence>
<dbReference type="InParanoid" id="G5C0N1"/>
<evidence type="ECO:0000256" key="10">
    <source>
        <dbReference type="ARBA" id="ARBA00067740"/>
    </source>
</evidence>
<dbReference type="PANTHER" id="PTHR46232:SF1">
    <property type="entry name" value="SWI_SNF-RELATED MATRIX-ASSOCIATED ACTIN-DEPENDENT REGULATOR OF CHROMATIN SUBFAMILY E MEMBER 1"/>
    <property type="match status" value="1"/>
</dbReference>
<evidence type="ECO:0000313" key="15">
    <source>
        <dbReference type="EMBL" id="EHB15092.1"/>
    </source>
</evidence>
<feature type="compositionally biased region" description="Basic and acidic residues" evidence="13">
    <location>
        <begin position="270"/>
        <end position="289"/>
    </location>
</feature>
<keyword evidence="4" id="KW-0832">Ubl conjugation</keyword>
<dbReference type="EMBL" id="JH172721">
    <property type="protein sequence ID" value="EHB15092.1"/>
    <property type="molecule type" value="Genomic_DNA"/>
</dbReference>
<keyword evidence="6" id="KW-0524">Neurogenesis</keyword>
<dbReference type="GO" id="GO:0007399">
    <property type="term" value="P:nervous system development"/>
    <property type="evidence" value="ECO:0007669"/>
    <property type="project" value="UniProtKB-KW"/>
</dbReference>
<evidence type="ECO:0000256" key="8">
    <source>
        <dbReference type="ARBA" id="ARBA00023125"/>
    </source>
</evidence>
<evidence type="ECO:0000256" key="9">
    <source>
        <dbReference type="ARBA" id="ARBA00023242"/>
    </source>
</evidence>
<evidence type="ECO:0000256" key="4">
    <source>
        <dbReference type="ARBA" id="ARBA00022843"/>
    </source>
</evidence>
<proteinExistence type="predicted"/>
<dbReference type="GO" id="GO:0016514">
    <property type="term" value="C:SWI/SNF complex"/>
    <property type="evidence" value="ECO:0007669"/>
    <property type="project" value="TreeGrafter"/>
</dbReference>
<feature type="region of interest" description="Disordered" evidence="13">
    <location>
        <begin position="270"/>
        <end position="378"/>
    </location>
</feature>
<evidence type="ECO:0000313" key="16">
    <source>
        <dbReference type="Proteomes" id="UP000006813"/>
    </source>
</evidence>
<evidence type="ECO:0000259" key="14">
    <source>
        <dbReference type="PROSITE" id="PS50118"/>
    </source>
</evidence>
<evidence type="ECO:0000256" key="3">
    <source>
        <dbReference type="ARBA" id="ARBA00022553"/>
    </source>
</evidence>
<evidence type="ECO:0000256" key="13">
    <source>
        <dbReference type="SAM" id="MobiDB-lite"/>
    </source>
</evidence>
<dbReference type="GO" id="GO:0006325">
    <property type="term" value="P:chromatin organization"/>
    <property type="evidence" value="ECO:0007669"/>
    <property type="project" value="UniProtKB-KW"/>
</dbReference>
<dbReference type="Gene3D" id="1.10.30.10">
    <property type="entry name" value="High mobility group box domain"/>
    <property type="match status" value="1"/>
</dbReference>
<dbReference type="Proteomes" id="UP000006813">
    <property type="component" value="Unassembled WGS sequence"/>
</dbReference>
<protein>
    <recommendedName>
        <fullName evidence="10">SWI/SNF-related matrix-associated actin-dependent regulator of chromatin subfamily E member 1</fullName>
    </recommendedName>
    <alternativeName>
        <fullName evidence="11">BRG1-associated factor 57</fullName>
    </alternativeName>
</protein>
<keyword evidence="2" id="KW-1017">Isopeptide bond</keyword>
<keyword evidence="7" id="KW-0175">Coiled coil</keyword>
<dbReference type="InterPro" id="IPR009071">
    <property type="entry name" value="HMG_box_dom"/>
</dbReference>
<feature type="domain" description="HMG box" evidence="14">
    <location>
        <begin position="48"/>
        <end position="116"/>
    </location>
</feature>
<dbReference type="STRING" id="10181.G5C0N1"/>
<keyword evidence="8 12" id="KW-0238">DNA-binding</keyword>
<dbReference type="PANTHER" id="PTHR46232">
    <property type="entry name" value="SMARCE1 REGULATOR OF CHROMATIN"/>
    <property type="match status" value="1"/>
</dbReference>